<dbReference type="Proteomes" id="UP001201812">
    <property type="component" value="Unassembled WGS sequence"/>
</dbReference>
<evidence type="ECO:0000256" key="2">
    <source>
        <dbReference type="ARBA" id="ARBA00022741"/>
    </source>
</evidence>
<dbReference type="PROSITE" id="PS50011">
    <property type="entry name" value="PROTEIN_KINASE_DOM"/>
    <property type="match status" value="1"/>
</dbReference>
<reference evidence="7" key="1">
    <citation type="submission" date="2022-01" db="EMBL/GenBank/DDBJ databases">
        <title>Genome Sequence Resource for Two Populations of Ditylenchus destructor, the Migratory Endoparasitic Phytonematode.</title>
        <authorList>
            <person name="Zhang H."/>
            <person name="Lin R."/>
            <person name="Xie B."/>
        </authorList>
    </citation>
    <scope>NUCLEOTIDE SEQUENCE</scope>
    <source>
        <strain evidence="7">BazhouSP</strain>
    </source>
</reference>
<comment type="similarity">
    <text evidence="5">Belongs to the protein kinase superfamily.</text>
</comment>
<feature type="binding site" evidence="4">
    <location>
        <position position="60"/>
    </location>
    <ligand>
        <name>ATP</name>
        <dbReference type="ChEBI" id="CHEBI:30616"/>
    </ligand>
</feature>
<comment type="caution">
    <text evidence="7">The sequence shown here is derived from an EMBL/GenBank/DDBJ whole genome shotgun (WGS) entry which is preliminary data.</text>
</comment>
<dbReference type="EC" id="2.7.11.1" evidence="1"/>
<keyword evidence="3 4" id="KW-0067">ATP-binding</keyword>
<evidence type="ECO:0000256" key="5">
    <source>
        <dbReference type="RuleBase" id="RU000304"/>
    </source>
</evidence>
<organism evidence="7 8">
    <name type="scientific">Ditylenchus destructor</name>
    <dbReference type="NCBI Taxonomy" id="166010"/>
    <lineage>
        <taxon>Eukaryota</taxon>
        <taxon>Metazoa</taxon>
        <taxon>Ecdysozoa</taxon>
        <taxon>Nematoda</taxon>
        <taxon>Chromadorea</taxon>
        <taxon>Rhabditida</taxon>
        <taxon>Tylenchina</taxon>
        <taxon>Tylenchomorpha</taxon>
        <taxon>Sphaerularioidea</taxon>
        <taxon>Anguinidae</taxon>
        <taxon>Anguininae</taxon>
        <taxon>Ditylenchus</taxon>
    </lineage>
</organism>
<proteinExistence type="inferred from homology"/>
<evidence type="ECO:0000259" key="6">
    <source>
        <dbReference type="PROSITE" id="PS50011"/>
    </source>
</evidence>
<sequence>MNSSYARNSQMTVSSSTLMPPLPNITVAARYQLIRKIGSGSFGEVYLATDLNGGENVAVKLEPVDARIPQLRYECKIYTKIRNGVGIPRLIYTGKQQQYNFLVMELLGSSLETLFDKCGRRFSLKTVLLLAVQILHRLEHLHSHYFIHRDIKPDNFIMGVGHHSNIVYMIDLGLSKEYRNPLTKEHIPFREGKSLTGTARYASINAHRGCEQGRRDDLLSLGYVLMYFLRGSLPWQGLRTKNKKDKYGRICQKKEETTIHELCKGYPREFVSYFDYCNRLNFDQTPDYGLLRKLFETALRRYCDSSNRYFEWNLHKSAHLTQVSVPLNGLW</sequence>
<dbReference type="CDD" id="cd14016">
    <property type="entry name" value="STKc_CK1"/>
    <property type="match status" value="1"/>
</dbReference>
<dbReference type="GO" id="GO:0005524">
    <property type="term" value="F:ATP binding"/>
    <property type="evidence" value="ECO:0007669"/>
    <property type="project" value="UniProtKB-UniRule"/>
</dbReference>
<dbReference type="AlphaFoldDB" id="A0AAD4N8E6"/>
<evidence type="ECO:0000313" key="7">
    <source>
        <dbReference type="EMBL" id="KAI1717189.1"/>
    </source>
</evidence>
<dbReference type="InterPro" id="IPR011009">
    <property type="entry name" value="Kinase-like_dom_sf"/>
</dbReference>
<dbReference type="InterPro" id="IPR008271">
    <property type="entry name" value="Ser/Thr_kinase_AS"/>
</dbReference>
<evidence type="ECO:0000256" key="1">
    <source>
        <dbReference type="ARBA" id="ARBA00012513"/>
    </source>
</evidence>
<keyword evidence="5" id="KW-0723">Serine/threonine-protein kinase</keyword>
<gene>
    <name evidence="7" type="ORF">DdX_06922</name>
</gene>
<keyword evidence="8" id="KW-1185">Reference proteome</keyword>
<dbReference type="GO" id="GO:0004674">
    <property type="term" value="F:protein serine/threonine kinase activity"/>
    <property type="evidence" value="ECO:0007669"/>
    <property type="project" value="UniProtKB-KW"/>
</dbReference>
<dbReference type="Gene3D" id="1.10.510.10">
    <property type="entry name" value="Transferase(Phosphotransferase) domain 1"/>
    <property type="match status" value="1"/>
</dbReference>
<dbReference type="PANTHER" id="PTHR11909">
    <property type="entry name" value="CASEIN KINASE-RELATED"/>
    <property type="match status" value="1"/>
</dbReference>
<dbReference type="PROSITE" id="PS00107">
    <property type="entry name" value="PROTEIN_KINASE_ATP"/>
    <property type="match status" value="1"/>
</dbReference>
<dbReference type="PROSITE" id="PS00108">
    <property type="entry name" value="PROTEIN_KINASE_ST"/>
    <property type="match status" value="1"/>
</dbReference>
<dbReference type="SMART" id="SM00220">
    <property type="entry name" value="S_TKc"/>
    <property type="match status" value="1"/>
</dbReference>
<dbReference type="InterPro" id="IPR000719">
    <property type="entry name" value="Prot_kinase_dom"/>
</dbReference>
<accession>A0AAD4N8E6</accession>
<dbReference type="FunFam" id="1.10.510.10:FF:000596">
    <property type="entry name" value="CK1 family protein kinase"/>
    <property type="match status" value="1"/>
</dbReference>
<name>A0AAD4N8E6_9BILA</name>
<dbReference type="Pfam" id="PF00069">
    <property type="entry name" value="Pkinase"/>
    <property type="match status" value="1"/>
</dbReference>
<dbReference type="InterPro" id="IPR050235">
    <property type="entry name" value="CK1_Ser-Thr_kinase"/>
</dbReference>
<dbReference type="EMBL" id="JAKKPZ010000009">
    <property type="protein sequence ID" value="KAI1717189.1"/>
    <property type="molecule type" value="Genomic_DNA"/>
</dbReference>
<evidence type="ECO:0000256" key="4">
    <source>
        <dbReference type="PROSITE-ProRule" id="PRU10141"/>
    </source>
</evidence>
<evidence type="ECO:0000256" key="3">
    <source>
        <dbReference type="ARBA" id="ARBA00022840"/>
    </source>
</evidence>
<dbReference type="SUPFAM" id="SSF56112">
    <property type="entry name" value="Protein kinase-like (PK-like)"/>
    <property type="match status" value="1"/>
</dbReference>
<keyword evidence="7" id="KW-0418">Kinase</keyword>
<feature type="domain" description="Protein kinase" evidence="6">
    <location>
        <begin position="31"/>
        <end position="299"/>
    </location>
</feature>
<protein>
    <recommendedName>
        <fullName evidence="1">non-specific serine/threonine protein kinase</fullName>
        <ecNumber evidence="1">2.7.11.1</ecNumber>
    </recommendedName>
</protein>
<keyword evidence="2 4" id="KW-0547">Nucleotide-binding</keyword>
<keyword evidence="7" id="KW-0808">Transferase</keyword>
<dbReference type="InterPro" id="IPR017441">
    <property type="entry name" value="Protein_kinase_ATP_BS"/>
</dbReference>
<evidence type="ECO:0000313" key="8">
    <source>
        <dbReference type="Proteomes" id="UP001201812"/>
    </source>
</evidence>